<reference evidence="4 5" key="1">
    <citation type="submission" date="2019-08" db="EMBL/GenBank/DDBJ databases">
        <title>In-depth cultivation of the pig gut microbiome towards novel bacterial diversity and tailored functional studies.</title>
        <authorList>
            <person name="Wylensek D."/>
            <person name="Hitch T.C.A."/>
            <person name="Clavel T."/>
        </authorList>
    </citation>
    <scope>NUCLEOTIDE SEQUENCE [LARGE SCALE GENOMIC DNA]</scope>
    <source>
        <strain evidence="4 5">CA-Schmier-601-WT-1</strain>
    </source>
</reference>
<keyword evidence="5" id="KW-1185">Reference proteome</keyword>
<dbReference type="InterPro" id="IPR013785">
    <property type="entry name" value="Aldolase_TIM"/>
</dbReference>
<proteinExistence type="predicted"/>
<feature type="binding site" evidence="3">
    <location>
        <position position="212"/>
    </location>
    <ligand>
        <name>Zn(2+)</name>
        <dbReference type="ChEBI" id="CHEBI:29105"/>
        <label>1</label>
        <note>catalytic</note>
    </ligand>
</feature>
<dbReference type="PIRSF" id="PIRSF001359">
    <property type="entry name" value="F_bP_aldolase_II"/>
    <property type="match status" value="1"/>
</dbReference>
<keyword evidence="3" id="KW-0479">Metal-binding</keyword>
<dbReference type="GO" id="GO:0016832">
    <property type="term" value="F:aldehyde-lyase activity"/>
    <property type="evidence" value="ECO:0007669"/>
    <property type="project" value="InterPro"/>
</dbReference>
<organism evidence="4 5">
    <name type="scientific">Olsenella porci</name>
    <dbReference type="NCBI Taxonomy" id="2652279"/>
    <lineage>
        <taxon>Bacteria</taxon>
        <taxon>Bacillati</taxon>
        <taxon>Actinomycetota</taxon>
        <taxon>Coriobacteriia</taxon>
        <taxon>Coriobacteriales</taxon>
        <taxon>Atopobiaceae</taxon>
        <taxon>Olsenella</taxon>
    </lineage>
</organism>
<dbReference type="AlphaFoldDB" id="A0A6N7XS72"/>
<dbReference type="InterPro" id="IPR000771">
    <property type="entry name" value="FBA_II"/>
</dbReference>
<evidence type="ECO:0000313" key="4">
    <source>
        <dbReference type="EMBL" id="MST72886.1"/>
    </source>
</evidence>
<dbReference type="PANTHER" id="PTHR30304">
    <property type="entry name" value="D-TAGATOSE-1,6-BISPHOSPHATE ALDOLASE"/>
    <property type="match status" value="1"/>
</dbReference>
<feature type="binding site" evidence="3">
    <location>
        <position position="133"/>
    </location>
    <ligand>
        <name>Zn(2+)</name>
        <dbReference type="ChEBI" id="CHEBI:29105"/>
        <label>2</label>
    </ligand>
</feature>
<dbReference type="Pfam" id="PF01116">
    <property type="entry name" value="F_bP_aldolase"/>
    <property type="match status" value="1"/>
</dbReference>
<feature type="binding site" evidence="3">
    <location>
        <position position="103"/>
    </location>
    <ligand>
        <name>Zn(2+)</name>
        <dbReference type="ChEBI" id="CHEBI:29105"/>
        <label>2</label>
    </ligand>
</feature>
<dbReference type="PROSITE" id="PS00806">
    <property type="entry name" value="ALDOLASE_CLASS_II_2"/>
    <property type="match status" value="1"/>
</dbReference>
<accession>A0A6N7XS72</accession>
<comment type="cofactor">
    <cofactor evidence="3">
        <name>Zn(2+)</name>
        <dbReference type="ChEBI" id="CHEBI:29105"/>
    </cofactor>
    <text evidence="3">Binds 2 Zn(2+) ions per subunit. One is catalytic and the other provides a structural contribution.</text>
</comment>
<evidence type="ECO:0000313" key="5">
    <source>
        <dbReference type="Proteomes" id="UP000469325"/>
    </source>
</evidence>
<dbReference type="InterPro" id="IPR050246">
    <property type="entry name" value="Class_II_FBP_aldolase"/>
</dbReference>
<evidence type="ECO:0000256" key="1">
    <source>
        <dbReference type="PIRSR" id="PIRSR001359-1"/>
    </source>
</evidence>
<feature type="binding site" evidence="2">
    <location>
        <begin position="213"/>
        <end position="215"/>
    </location>
    <ligand>
        <name>dihydroxyacetone phosphate</name>
        <dbReference type="ChEBI" id="CHEBI:57642"/>
    </ligand>
</feature>
<dbReference type="GO" id="GO:0005975">
    <property type="term" value="P:carbohydrate metabolic process"/>
    <property type="evidence" value="ECO:0007669"/>
    <property type="project" value="InterPro"/>
</dbReference>
<dbReference type="PANTHER" id="PTHR30304:SF0">
    <property type="entry name" value="D-TAGATOSE-1,6-BISPHOSPHATE ALDOLASE SUBUNIT GATY-RELATED"/>
    <property type="match status" value="1"/>
</dbReference>
<dbReference type="Gene3D" id="3.20.20.70">
    <property type="entry name" value="Aldolase class I"/>
    <property type="match status" value="1"/>
</dbReference>
<keyword evidence="3" id="KW-0862">Zinc</keyword>
<feature type="binding site" evidence="2">
    <location>
        <position position="185"/>
    </location>
    <ligand>
        <name>dihydroxyacetone phosphate</name>
        <dbReference type="ChEBI" id="CHEBI:57642"/>
    </ligand>
</feature>
<sequence length="296" mass="32334">MLVSLRDVCQIAEQKNMAVAAVNSASLEAIRAAIEVAEETHYPIIIQHAQAHESLVPLKYVGPIVAELAERSSAQICFNLDHCEDLSYARHALDLGFTGVMFDGSALPYERNVELSSYAADMCSEYGAGLECELGSMGSREAGEKDEGGTADEAGAIYTDPDQAKDFVTRTGLDILACSFGTVHGLYRGEPKLNYQVLTDIRDRVKVPLVMHGGSGLSDEQYHKSIDAGVRKINYYTYGVKYAGEAVRKMIDEKVAADPNVNIYWHDMTTTAHESLVKTFEHVVTVFANGADPFVI</sequence>
<feature type="binding site" evidence="3">
    <location>
        <position position="184"/>
    </location>
    <ligand>
        <name>Zn(2+)</name>
        <dbReference type="ChEBI" id="CHEBI:29105"/>
        <label>1</label>
        <note>catalytic</note>
    </ligand>
</feature>
<comment type="caution">
    <text evidence="4">The sequence shown here is derived from an EMBL/GenBank/DDBJ whole genome shotgun (WGS) entry which is preliminary data.</text>
</comment>
<feature type="active site" description="Proton donor" evidence="1">
    <location>
        <position position="81"/>
    </location>
</feature>
<feature type="binding site" evidence="3">
    <location>
        <position position="82"/>
    </location>
    <ligand>
        <name>Zn(2+)</name>
        <dbReference type="ChEBI" id="CHEBI:29105"/>
        <label>1</label>
        <note>catalytic</note>
    </ligand>
</feature>
<feature type="binding site" evidence="2">
    <location>
        <begin position="234"/>
        <end position="237"/>
    </location>
    <ligand>
        <name>dihydroxyacetone phosphate</name>
        <dbReference type="ChEBI" id="CHEBI:57642"/>
    </ligand>
</feature>
<gene>
    <name evidence="4" type="ORF">FYJ68_07175</name>
</gene>
<dbReference type="EMBL" id="VUNC01000005">
    <property type="protein sequence ID" value="MST72886.1"/>
    <property type="molecule type" value="Genomic_DNA"/>
</dbReference>
<protein>
    <submittedName>
        <fullName evidence="4">Class II fructose-bisphosphate aldolase</fullName>
    </submittedName>
</protein>
<dbReference type="SUPFAM" id="SSF51569">
    <property type="entry name" value="Aldolase"/>
    <property type="match status" value="1"/>
</dbReference>
<name>A0A6N7XS72_9ACTN</name>
<dbReference type="Proteomes" id="UP000469325">
    <property type="component" value="Unassembled WGS sequence"/>
</dbReference>
<dbReference type="GO" id="GO:0008270">
    <property type="term" value="F:zinc ion binding"/>
    <property type="evidence" value="ECO:0007669"/>
    <property type="project" value="InterPro"/>
</dbReference>
<evidence type="ECO:0000256" key="2">
    <source>
        <dbReference type="PIRSR" id="PIRSR001359-2"/>
    </source>
</evidence>
<dbReference type="RefSeq" id="WP_154435468.1">
    <property type="nucleotide sequence ID" value="NZ_VUNC01000005.1"/>
</dbReference>
<evidence type="ECO:0000256" key="3">
    <source>
        <dbReference type="PIRSR" id="PIRSR001359-3"/>
    </source>
</evidence>